<dbReference type="SUPFAM" id="SSF52821">
    <property type="entry name" value="Rhodanese/Cell cycle control phosphatase"/>
    <property type="match status" value="2"/>
</dbReference>
<gene>
    <name evidence="3" type="ORF">SAMN05444377_1185</name>
</gene>
<dbReference type="SUPFAM" id="SSF56281">
    <property type="entry name" value="Metallo-hydrolase/oxidoreductase"/>
    <property type="match status" value="1"/>
</dbReference>
<dbReference type="InterPro" id="IPR001763">
    <property type="entry name" value="Rhodanese-like_dom"/>
</dbReference>
<evidence type="ECO:0000256" key="1">
    <source>
        <dbReference type="ARBA" id="ARBA00022723"/>
    </source>
</evidence>
<keyword evidence="1" id="KW-0479">Metal-binding</keyword>
<dbReference type="STRING" id="1124188.SAMN05444377_1185"/>
<accession>A0A1M5E7S7</accession>
<proteinExistence type="predicted"/>
<dbReference type="InterPro" id="IPR044528">
    <property type="entry name" value="POD-like_MBL-fold"/>
</dbReference>
<dbReference type="PROSITE" id="PS50206">
    <property type="entry name" value="RHODANESE_3"/>
    <property type="match status" value="2"/>
</dbReference>
<dbReference type="Pfam" id="PF00753">
    <property type="entry name" value="Lactamase_B"/>
    <property type="match status" value="1"/>
</dbReference>
<organism evidence="3 4">
    <name type="scientific">Flavobacterium fontis</name>
    <dbReference type="NCBI Taxonomy" id="1124188"/>
    <lineage>
        <taxon>Bacteria</taxon>
        <taxon>Pseudomonadati</taxon>
        <taxon>Bacteroidota</taxon>
        <taxon>Flavobacteriia</taxon>
        <taxon>Flavobacteriales</taxon>
        <taxon>Flavobacteriaceae</taxon>
        <taxon>Flavobacterium</taxon>
    </lineage>
</organism>
<dbReference type="Proteomes" id="UP000184147">
    <property type="component" value="Unassembled WGS sequence"/>
</dbReference>
<dbReference type="AlphaFoldDB" id="A0A1M5E7S7"/>
<evidence type="ECO:0000259" key="2">
    <source>
        <dbReference type="PROSITE" id="PS50206"/>
    </source>
</evidence>
<dbReference type="SMART" id="SM00849">
    <property type="entry name" value="Lactamase_B"/>
    <property type="match status" value="1"/>
</dbReference>
<dbReference type="InterPro" id="IPR036866">
    <property type="entry name" value="RibonucZ/Hydroxyglut_hydro"/>
</dbReference>
<evidence type="ECO:0000313" key="3">
    <source>
        <dbReference type="EMBL" id="SHF75313.1"/>
    </source>
</evidence>
<reference evidence="3 4" key="1">
    <citation type="submission" date="2016-11" db="EMBL/GenBank/DDBJ databases">
        <authorList>
            <person name="Jaros S."/>
            <person name="Januszkiewicz K."/>
            <person name="Wedrychowicz H."/>
        </authorList>
    </citation>
    <scope>NUCLEOTIDE SEQUENCE [LARGE SCALE GENOMIC DNA]</scope>
    <source>
        <strain evidence="3 4">DSM 25660</strain>
    </source>
</reference>
<dbReference type="GO" id="GO:0050313">
    <property type="term" value="F:sulfur dioxygenase activity"/>
    <property type="evidence" value="ECO:0007669"/>
    <property type="project" value="InterPro"/>
</dbReference>
<dbReference type="GO" id="GO:0046872">
    <property type="term" value="F:metal ion binding"/>
    <property type="evidence" value="ECO:0007669"/>
    <property type="project" value="UniProtKB-KW"/>
</dbReference>
<dbReference type="PANTHER" id="PTHR43084">
    <property type="entry name" value="PERSULFIDE DIOXYGENASE ETHE1"/>
    <property type="match status" value="1"/>
</dbReference>
<sequence>MKIEQIYTGCLAQGAYYIESNGEVAIIDPLREVQSYIDRAFHDGASIKYIFETHFHADFVSGHVTLAEKTGAPIVFGPNANPTFKAHIAQDGEVFQLGNITLTVLHTPGHTMESTCYLLKDENGKDHALFSGDTLFLGDVGRPDLAQKAADMTQEDLAGILYDSLRTKIMPLADDVIVYPAHGAGSACGKNLSKETVGTIGEQKATNYALRADMTKEEFINEVTDGLLPPPAYFPMNVRLNKEGYENVENIIAEAQALDANAFEAAANETEALILDVRHQDDFSNGHIPGSIFIGIDGQFAPWVGALILDYKQPILLVTPEGREKETITRLARVGYDQTIGYLNGGFEAWKNAGKAYDTLNSVTAAQLETLLPEGIHVFDVRKPGEYASEHIENVPSTPLDFINEHWAEFPKHDSFYVHCAGGYRSVIAASILKARGYHNVIDIKGGFAAIRQTGIKTTAYVCPSTLK</sequence>
<dbReference type="EMBL" id="FQVQ01000018">
    <property type="protein sequence ID" value="SHF75313.1"/>
    <property type="molecule type" value="Genomic_DNA"/>
</dbReference>
<dbReference type="Pfam" id="PF00581">
    <property type="entry name" value="Rhodanese"/>
    <property type="match status" value="2"/>
</dbReference>
<dbReference type="GO" id="GO:0006749">
    <property type="term" value="P:glutathione metabolic process"/>
    <property type="evidence" value="ECO:0007669"/>
    <property type="project" value="InterPro"/>
</dbReference>
<dbReference type="GO" id="GO:0070813">
    <property type="term" value="P:hydrogen sulfide metabolic process"/>
    <property type="evidence" value="ECO:0007669"/>
    <property type="project" value="TreeGrafter"/>
</dbReference>
<feature type="domain" description="Rhodanese" evidence="2">
    <location>
        <begin position="372"/>
        <end position="460"/>
    </location>
</feature>
<keyword evidence="4" id="KW-1185">Reference proteome</keyword>
<dbReference type="InterPro" id="IPR051682">
    <property type="entry name" value="Mito_Persulfide_Diox"/>
</dbReference>
<dbReference type="CDD" id="cd00158">
    <property type="entry name" value="RHOD"/>
    <property type="match status" value="2"/>
</dbReference>
<name>A0A1M5E7S7_9FLAO</name>
<dbReference type="InterPro" id="IPR036873">
    <property type="entry name" value="Rhodanese-like_dom_sf"/>
</dbReference>
<dbReference type="CDD" id="cd07724">
    <property type="entry name" value="POD-like_MBL-fold"/>
    <property type="match status" value="1"/>
</dbReference>
<evidence type="ECO:0000313" key="4">
    <source>
        <dbReference type="Proteomes" id="UP000184147"/>
    </source>
</evidence>
<dbReference type="Gene3D" id="3.40.250.10">
    <property type="entry name" value="Rhodanese-like domain"/>
    <property type="match status" value="2"/>
</dbReference>
<protein>
    <submittedName>
        <fullName evidence="3">Glyoxylase, beta-lactamase superfamily II</fullName>
    </submittedName>
</protein>
<dbReference type="InterPro" id="IPR001279">
    <property type="entry name" value="Metallo-B-lactamas"/>
</dbReference>
<feature type="domain" description="Rhodanese" evidence="2">
    <location>
        <begin position="268"/>
        <end position="359"/>
    </location>
</feature>
<dbReference type="RefSeq" id="WP_073365062.1">
    <property type="nucleotide sequence ID" value="NZ_FQVQ01000018.1"/>
</dbReference>
<dbReference type="Gene3D" id="3.60.15.10">
    <property type="entry name" value="Ribonuclease Z/Hydroxyacylglutathione hydrolase-like"/>
    <property type="match status" value="1"/>
</dbReference>
<dbReference type="SMART" id="SM00450">
    <property type="entry name" value="RHOD"/>
    <property type="match status" value="2"/>
</dbReference>
<dbReference type="FunFam" id="3.60.15.10:FF:000030">
    <property type="entry name" value="Metallo-beta-lactamase family protein"/>
    <property type="match status" value="1"/>
</dbReference>
<dbReference type="OrthoDB" id="9784009at2"/>
<dbReference type="PANTHER" id="PTHR43084:SF1">
    <property type="entry name" value="PERSULFIDE DIOXYGENASE ETHE1, MITOCHONDRIAL"/>
    <property type="match status" value="1"/>
</dbReference>